<dbReference type="AlphaFoldDB" id="A0A382U1J1"/>
<dbReference type="GO" id="GO:0003824">
    <property type="term" value="F:catalytic activity"/>
    <property type="evidence" value="ECO:0007669"/>
    <property type="project" value="InterPro"/>
</dbReference>
<dbReference type="Pfam" id="PF02543">
    <property type="entry name" value="Carbam_trans_N"/>
    <property type="match status" value="1"/>
</dbReference>
<sequence>MGTKYCGHDSALCLLDTEQKTVFAMSTERVTRIKHDSLDISPIVEAYDFGSVDYAAHSYSDFEDKGHDGELREKMTYNKDIEKALRNIIKPTYAADLALSRLEKNICI</sequence>
<dbReference type="EMBL" id="UINC01140593">
    <property type="protein sequence ID" value="SVD27832.1"/>
    <property type="molecule type" value="Genomic_DNA"/>
</dbReference>
<gene>
    <name evidence="2" type="ORF">METZ01_LOCUS380686</name>
</gene>
<dbReference type="InterPro" id="IPR003696">
    <property type="entry name" value="Carbtransf_dom"/>
</dbReference>
<evidence type="ECO:0000313" key="2">
    <source>
        <dbReference type="EMBL" id="SVD27832.1"/>
    </source>
</evidence>
<feature type="domain" description="Carbamoyltransferase" evidence="1">
    <location>
        <begin position="2"/>
        <end position="59"/>
    </location>
</feature>
<dbReference type="Gene3D" id="3.30.420.40">
    <property type="match status" value="1"/>
</dbReference>
<protein>
    <recommendedName>
        <fullName evidence="1">Carbamoyltransferase domain-containing protein</fullName>
    </recommendedName>
</protein>
<feature type="non-terminal residue" evidence="2">
    <location>
        <position position="108"/>
    </location>
</feature>
<evidence type="ECO:0000259" key="1">
    <source>
        <dbReference type="Pfam" id="PF02543"/>
    </source>
</evidence>
<organism evidence="2">
    <name type="scientific">marine metagenome</name>
    <dbReference type="NCBI Taxonomy" id="408172"/>
    <lineage>
        <taxon>unclassified sequences</taxon>
        <taxon>metagenomes</taxon>
        <taxon>ecological metagenomes</taxon>
    </lineage>
</organism>
<proteinExistence type="predicted"/>
<name>A0A382U1J1_9ZZZZ</name>
<accession>A0A382U1J1</accession>
<reference evidence="2" key="1">
    <citation type="submission" date="2018-05" db="EMBL/GenBank/DDBJ databases">
        <authorList>
            <person name="Lanie J.A."/>
            <person name="Ng W.-L."/>
            <person name="Kazmierczak K.M."/>
            <person name="Andrzejewski T.M."/>
            <person name="Davidsen T.M."/>
            <person name="Wayne K.J."/>
            <person name="Tettelin H."/>
            <person name="Glass J.I."/>
            <person name="Rusch D."/>
            <person name="Podicherti R."/>
            <person name="Tsui H.-C.T."/>
            <person name="Winkler M.E."/>
        </authorList>
    </citation>
    <scope>NUCLEOTIDE SEQUENCE</scope>
</reference>